<organism evidence="2 3">
    <name type="scientific">Amphibalanus amphitrite</name>
    <name type="common">Striped barnacle</name>
    <name type="synonym">Balanus amphitrite</name>
    <dbReference type="NCBI Taxonomy" id="1232801"/>
    <lineage>
        <taxon>Eukaryota</taxon>
        <taxon>Metazoa</taxon>
        <taxon>Ecdysozoa</taxon>
        <taxon>Arthropoda</taxon>
        <taxon>Crustacea</taxon>
        <taxon>Multicrustacea</taxon>
        <taxon>Cirripedia</taxon>
        <taxon>Thoracica</taxon>
        <taxon>Thoracicalcarea</taxon>
        <taxon>Balanomorpha</taxon>
        <taxon>Balanoidea</taxon>
        <taxon>Balanidae</taxon>
        <taxon>Amphibalaninae</taxon>
        <taxon>Amphibalanus</taxon>
    </lineage>
</organism>
<reference evidence="2 3" key="1">
    <citation type="submission" date="2019-07" db="EMBL/GenBank/DDBJ databases">
        <title>Draft genome assembly of a fouling barnacle, Amphibalanus amphitrite (Darwin, 1854): The first reference genome for Thecostraca.</title>
        <authorList>
            <person name="Kim W."/>
        </authorList>
    </citation>
    <scope>NUCLEOTIDE SEQUENCE [LARGE SCALE GENOMIC DNA]</scope>
    <source>
        <strain evidence="2">SNU_AA5</strain>
        <tissue evidence="2">Soma without cirri and trophi</tissue>
    </source>
</reference>
<keyword evidence="3" id="KW-1185">Reference proteome</keyword>
<dbReference type="InterPro" id="IPR016187">
    <property type="entry name" value="CTDL_fold"/>
</dbReference>
<comment type="caution">
    <text evidence="2">The sequence shown here is derived from an EMBL/GenBank/DDBJ whole genome shotgun (WGS) entry which is preliminary data.</text>
</comment>
<evidence type="ECO:0000259" key="1">
    <source>
        <dbReference type="PROSITE" id="PS50041"/>
    </source>
</evidence>
<dbReference type="AlphaFoldDB" id="A0A6A4W914"/>
<dbReference type="Gene3D" id="3.10.100.10">
    <property type="entry name" value="Mannose-Binding Protein A, subunit A"/>
    <property type="match status" value="1"/>
</dbReference>
<sequence>MVSRNMPQVKGPGRCLPDFSPCKGAGVCLRHLANTTDYSGAVTACEELGARLTLPRVEAHNECLRGIYADTFLWMGAVDPELNGIYYGIDGLGQAPNDSSWWGPGERDHAGATTNPEPNVIFVISYWADASAATAAQPVCETPALH</sequence>
<dbReference type="EMBL" id="VIIS01001434">
    <property type="protein sequence ID" value="KAF0298421.1"/>
    <property type="molecule type" value="Genomic_DNA"/>
</dbReference>
<evidence type="ECO:0000313" key="2">
    <source>
        <dbReference type="EMBL" id="KAF0298421.1"/>
    </source>
</evidence>
<dbReference type="CDD" id="cd00037">
    <property type="entry name" value="CLECT"/>
    <property type="match status" value="1"/>
</dbReference>
<dbReference type="SUPFAM" id="SSF56436">
    <property type="entry name" value="C-type lectin-like"/>
    <property type="match status" value="1"/>
</dbReference>
<dbReference type="SMART" id="SM00034">
    <property type="entry name" value="CLECT"/>
    <property type="match status" value="1"/>
</dbReference>
<dbReference type="Proteomes" id="UP000440578">
    <property type="component" value="Unassembled WGS sequence"/>
</dbReference>
<dbReference type="InterPro" id="IPR016186">
    <property type="entry name" value="C-type_lectin-like/link_sf"/>
</dbReference>
<dbReference type="PROSITE" id="PS50041">
    <property type="entry name" value="C_TYPE_LECTIN_2"/>
    <property type="match status" value="1"/>
</dbReference>
<gene>
    <name evidence="2" type="primary">CD209_2</name>
    <name evidence="2" type="ORF">FJT64_004213</name>
</gene>
<protein>
    <submittedName>
        <fullName evidence="2">CD209 antigen</fullName>
    </submittedName>
</protein>
<accession>A0A6A4W914</accession>
<name>A0A6A4W914_AMPAM</name>
<feature type="domain" description="C-type lectin" evidence="1">
    <location>
        <begin position="24"/>
        <end position="141"/>
    </location>
</feature>
<evidence type="ECO:0000313" key="3">
    <source>
        <dbReference type="Proteomes" id="UP000440578"/>
    </source>
</evidence>
<proteinExistence type="predicted"/>
<dbReference type="InterPro" id="IPR001304">
    <property type="entry name" value="C-type_lectin-like"/>
</dbReference>